<dbReference type="EMBL" id="CP069106">
    <property type="protein sequence ID" value="QSS56104.1"/>
    <property type="molecule type" value="Genomic_DNA"/>
</dbReference>
<sequence>MPRQRSLSSLPHLEDSKEIGHSFSTTRDWSWQRIVCLWDGRQNWFAGAGSKMVCVLKSTGSC</sequence>
<protein>
    <submittedName>
        <fullName evidence="1">Uncharacterized protein</fullName>
    </submittedName>
</protein>
<organism evidence="1 2">
    <name type="scientific">Ajellomyces capsulatus (strain H88)</name>
    <name type="common">Darling's disease fungus</name>
    <name type="synonym">Histoplasma capsulatum</name>
    <dbReference type="NCBI Taxonomy" id="544711"/>
    <lineage>
        <taxon>Eukaryota</taxon>
        <taxon>Fungi</taxon>
        <taxon>Dikarya</taxon>
        <taxon>Ascomycota</taxon>
        <taxon>Pezizomycotina</taxon>
        <taxon>Eurotiomycetes</taxon>
        <taxon>Eurotiomycetidae</taxon>
        <taxon>Onygenales</taxon>
        <taxon>Ajellomycetaceae</taxon>
        <taxon>Histoplasma</taxon>
    </lineage>
</organism>
<accession>A0A8A1LUK8</accession>
<dbReference type="Proteomes" id="UP000663419">
    <property type="component" value="Chromosome 5"/>
</dbReference>
<dbReference type="VEuPathDB" id="FungiDB:I7I53_04222"/>
<dbReference type="AlphaFoldDB" id="A0A8A1LUK8"/>
<proteinExistence type="predicted"/>
<evidence type="ECO:0000313" key="2">
    <source>
        <dbReference type="Proteomes" id="UP000663419"/>
    </source>
</evidence>
<gene>
    <name evidence="1" type="ORF">I7I53_04222</name>
</gene>
<reference evidence="1" key="1">
    <citation type="submission" date="2021-01" db="EMBL/GenBank/DDBJ databases">
        <title>Chromosome-level genome assembly of a human fungal pathogen reveals clustering of transcriptionally co-regulated genes.</title>
        <authorList>
            <person name="Voorhies M."/>
            <person name="Cohen S."/>
            <person name="Shea T.P."/>
            <person name="Petrus S."/>
            <person name="Munoz J.F."/>
            <person name="Poplawski S."/>
            <person name="Goldman W.E."/>
            <person name="Michael T."/>
            <person name="Cuomo C.A."/>
            <person name="Sil A."/>
            <person name="Beyhan S."/>
        </authorList>
    </citation>
    <scope>NUCLEOTIDE SEQUENCE</scope>
    <source>
        <strain evidence="1">H88</strain>
    </source>
</reference>
<name>A0A8A1LUK8_AJEC8</name>
<evidence type="ECO:0000313" key="1">
    <source>
        <dbReference type="EMBL" id="QSS56104.1"/>
    </source>
</evidence>